<comment type="caution">
    <text evidence="2">The sequence shown here is derived from an EMBL/GenBank/DDBJ whole genome shotgun (WGS) entry which is preliminary data.</text>
</comment>
<dbReference type="PANTHER" id="PTHR43784">
    <property type="entry name" value="GDSL-LIKE LIPASE/ACYLHYDROLASE, PUTATIVE (AFU_ORTHOLOGUE AFUA_2G00820)-RELATED"/>
    <property type="match status" value="1"/>
</dbReference>
<dbReference type="GO" id="GO:0016787">
    <property type="term" value="F:hydrolase activity"/>
    <property type="evidence" value="ECO:0007669"/>
    <property type="project" value="UniProtKB-KW"/>
</dbReference>
<keyword evidence="2" id="KW-0378">Hydrolase</keyword>
<dbReference type="InterPro" id="IPR036514">
    <property type="entry name" value="SGNH_hydro_sf"/>
</dbReference>
<proteinExistence type="predicted"/>
<evidence type="ECO:0000259" key="1">
    <source>
        <dbReference type="Pfam" id="PF13472"/>
    </source>
</evidence>
<dbReference type="Proteomes" id="UP001589703">
    <property type="component" value="Unassembled WGS sequence"/>
</dbReference>
<dbReference type="Pfam" id="PF13472">
    <property type="entry name" value="Lipase_GDSL_2"/>
    <property type="match status" value="1"/>
</dbReference>
<evidence type="ECO:0000313" key="2">
    <source>
        <dbReference type="EMBL" id="MFB9734490.1"/>
    </source>
</evidence>
<gene>
    <name evidence="2" type="ORF">ACFFRO_04945</name>
</gene>
<evidence type="ECO:0000313" key="3">
    <source>
        <dbReference type="Proteomes" id="UP001589703"/>
    </source>
</evidence>
<reference evidence="2 3" key="1">
    <citation type="submission" date="2024-09" db="EMBL/GenBank/DDBJ databases">
        <authorList>
            <person name="Sun Q."/>
            <person name="Mori K."/>
        </authorList>
    </citation>
    <scope>NUCLEOTIDE SEQUENCE [LARGE SCALE GENOMIC DNA]</scope>
    <source>
        <strain evidence="2 3">JCM 10918</strain>
    </source>
</reference>
<dbReference type="PANTHER" id="PTHR43784:SF2">
    <property type="entry name" value="GDSL-LIKE LIPASE_ACYLHYDROLASE, PUTATIVE (AFU_ORTHOLOGUE AFUA_2G00820)-RELATED"/>
    <property type="match status" value="1"/>
</dbReference>
<dbReference type="RefSeq" id="WP_247463893.1">
    <property type="nucleotide sequence ID" value="NZ_JBHMAR010000003.1"/>
</dbReference>
<feature type="domain" description="SGNH hydrolase-type esterase" evidence="1">
    <location>
        <begin position="233"/>
        <end position="427"/>
    </location>
</feature>
<dbReference type="SUPFAM" id="SSF52266">
    <property type="entry name" value="SGNH hydrolase"/>
    <property type="match status" value="1"/>
</dbReference>
<dbReference type="InterPro" id="IPR053140">
    <property type="entry name" value="GDSL_Rv0518-like"/>
</dbReference>
<name>A0ABV5V9U7_9ACTN</name>
<dbReference type="InterPro" id="IPR013830">
    <property type="entry name" value="SGNH_hydro"/>
</dbReference>
<dbReference type="CDD" id="cd01830">
    <property type="entry name" value="XynE_like"/>
    <property type="match status" value="1"/>
</dbReference>
<sequence length="446" mass="46327">MTRRQGCALLSAIIALIVGLSAALYVGVSAGDGSVGSQDLFADGRGPHNSAAPASTGVWVGTWAASPSGAEPGTERTGTAGQSVRNVVHTSVGGTSARITLSNLYGTQPLVVTHATVAVASGDGTAAADPGTLRRVTFDGGDTRVVIPAGRQAVSDAVRISVPADGDVLVTLYSPSSCGPVTFHKYARQTSYTAAGDHAADEDGTAFTGRTTSWRYLTALDVLSNQAEGTVVVLGDSLTDGMTSTPGTNRRWTDVLADRLREAADAGQDVPRYGVVNAGISGNRVLTDGLGRPPENLSGLKRFSRDALGHTNVKAVVIDLGVNDVMRPDTTPTAGEILTGLRTLVSQAHAHGARVVGATLMPFGGYRSWTPARETVRQQVNAVIRAGGVFDAVVDFDAALRDPADERRLLPGYDCGDHLHPSDAGYRKMGEIFDLDDLKGSVPARL</sequence>
<dbReference type="Gene3D" id="3.40.50.1110">
    <property type="entry name" value="SGNH hydrolase"/>
    <property type="match status" value="1"/>
</dbReference>
<organism evidence="2 3">
    <name type="scientific">Streptomyces thermocoprophilus</name>
    <dbReference type="NCBI Taxonomy" id="78356"/>
    <lineage>
        <taxon>Bacteria</taxon>
        <taxon>Bacillati</taxon>
        <taxon>Actinomycetota</taxon>
        <taxon>Actinomycetes</taxon>
        <taxon>Kitasatosporales</taxon>
        <taxon>Streptomycetaceae</taxon>
        <taxon>Streptomyces</taxon>
    </lineage>
</organism>
<accession>A0ABV5V9U7</accession>
<protein>
    <submittedName>
        <fullName evidence="2">SGNH/GDSL hydrolase family protein</fullName>
    </submittedName>
</protein>
<dbReference type="EMBL" id="JBHMAR010000003">
    <property type="protein sequence ID" value="MFB9734490.1"/>
    <property type="molecule type" value="Genomic_DNA"/>
</dbReference>
<keyword evidence="3" id="KW-1185">Reference proteome</keyword>